<evidence type="ECO:0000256" key="5">
    <source>
        <dbReference type="ARBA" id="ARBA00023136"/>
    </source>
</evidence>
<comment type="caution">
    <text evidence="8">The sequence shown here is derived from an EMBL/GenBank/DDBJ whole genome shotgun (WGS) entry which is preliminary data.</text>
</comment>
<sequence>MERSSSQVDRTSPSATFGWRFCTPLMVGATLNPINSSLIATAIVPIAGSVGVPVGRGAVLVSALYIATAITQPTAGKLSEVFGARRVFLTGLSAVVVGGLVGGFGNTLPMLVVARVLIGVGTSSAYPSAILLIQRRAARAGLEDPPGKVLGGLVIAATVTAAAGLPIGGVLVGAWGWQSTFFVNVPVGVAAIIITLAWIPAEPEGTRRQTLPGMLAEIDIVGIAGFGATLSALLVFLLSLPRVQWIALGLAATLGSGLVWWELRSTTPFLDVRLLIDSPALVRTYLRFALTTLCMYCVLYGLAQWLQAGRGASAKATGLLMLPMTALAALIAQPVAARNAVRGPLIAAGIACLIGSIGTLLLNSHSRIGEIVIVTLMFGIVLGTTTSANQTALYTQASAAQIATASGLLRSCGYIGSTAAAAVISVAFHSAVTDDGLHMIAWILIAVSAIGLALLALDPNIVSRTTQSATKRQGRAQ</sequence>
<dbReference type="InterPro" id="IPR011701">
    <property type="entry name" value="MFS"/>
</dbReference>
<keyword evidence="9" id="KW-1185">Reference proteome</keyword>
<evidence type="ECO:0000256" key="6">
    <source>
        <dbReference type="SAM" id="Phobius"/>
    </source>
</evidence>
<feature type="transmembrane region" description="Helical" evidence="6">
    <location>
        <begin position="181"/>
        <end position="199"/>
    </location>
</feature>
<feature type="transmembrane region" description="Helical" evidence="6">
    <location>
        <begin position="408"/>
        <end position="431"/>
    </location>
</feature>
<dbReference type="GO" id="GO:0022857">
    <property type="term" value="F:transmembrane transporter activity"/>
    <property type="evidence" value="ECO:0007669"/>
    <property type="project" value="InterPro"/>
</dbReference>
<feature type="transmembrane region" description="Helical" evidence="6">
    <location>
        <begin position="245"/>
        <end position="263"/>
    </location>
</feature>
<evidence type="ECO:0000259" key="7">
    <source>
        <dbReference type="PROSITE" id="PS50850"/>
    </source>
</evidence>
<dbReference type="EMBL" id="LQPE01000035">
    <property type="protein sequence ID" value="ORW08167.1"/>
    <property type="molecule type" value="Genomic_DNA"/>
</dbReference>
<organism evidence="8 9">
    <name type="scientific">Mycobacterium kyorinense</name>
    <dbReference type="NCBI Taxonomy" id="487514"/>
    <lineage>
        <taxon>Bacteria</taxon>
        <taxon>Bacillati</taxon>
        <taxon>Actinomycetota</taxon>
        <taxon>Actinomycetes</taxon>
        <taxon>Mycobacteriales</taxon>
        <taxon>Mycobacteriaceae</taxon>
        <taxon>Mycobacterium</taxon>
    </lineage>
</organism>
<dbReference type="SUPFAM" id="SSF103473">
    <property type="entry name" value="MFS general substrate transporter"/>
    <property type="match status" value="1"/>
</dbReference>
<evidence type="ECO:0000256" key="3">
    <source>
        <dbReference type="ARBA" id="ARBA00022692"/>
    </source>
</evidence>
<accession>A0A1X1YAN2</accession>
<keyword evidence="5 6" id="KW-0472">Membrane</keyword>
<dbReference type="Pfam" id="PF07690">
    <property type="entry name" value="MFS_1"/>
    <property type="match status" value="1"/>
</dbReference>
<feature type="transmembrane region" description="Helical" evidence="6">
    <location>
        <begin position="153"/>
        <end position="175"/>
    </location>
</feature>
<keyword evidence="3 6" id="KW-0812">Transmembrane</keyword>
<evidence type="ECO:0000256" key="1">
    <source>
        <dbReference type="ARBA" id="ARBA00004429"/>
    </source>
</evidence>
<dbReference type="PROSITE" id="PS50850">
    <property type="entry name" value="MFS"/>
    <property type="match status" value="1"/>
</dbReference>
<gene>
    <name evidence="8" type="ORF">AWC14_01285</name>
</gene>
<dbReference type="InterPro" id="IPR020846">
    <property type="entry name" value="MFS_dom"/>
</dbReference>
<dbReference type="OrthoDB" id="3281800at2"/>
<feature type="transmembrane region" description="Helical" evidence="6">
    <location>
        <begin position="220"/>
        <end position="239"/>
    </location>
</feature>
<comment type="subcellular location">
    <subcellularLocation>
        <location evidence="1">Cell inner membrane</location>
        <topology evidence="1">Multi-pass membrane protein</topology>
    </subcellularLocation>
</comment>
<feature type="transmembrane region" description="Helical" evidence="6">
    <location>
        <begin position="344"/>
        <end position="362"/>
    </location>
</feature>
<dbReference type="PANTHER" id="PTHR23501">
    <property type="entry name" value="MAJOR FACILITATOR SUPERFAMILY"/>
    <property type="match status" value="1"/>
</dbReference>
<feature type="domain" description="Major facilitator superfamily (MFS) profile" evidence="7">
    <location>
        <begin position="21"/>
        <end position="466"/>
    </location>
</feature>
<dbReference type="Gene3D" id="1.20.1250.20">
    <property type="entry name" value="MFS general substrate transporter like domains"/>
    <property type="match status" value="1"/>
</dbReference>
<feature type="transmembrane region" description="Helical" evidence="6">
    <location>
        <begin position="284"/>
        <end position="306"/>
    </location>
</feature>
<dbReference type="PANTHER" id="PTHR23501:SF191">
    <property type="entry name" value="VACUOLAR BASIC AMINO ACID TRANSPORTER 4"/>
    <property type="match status" value="1"/>
</dbReference>
<protein>
    <submittedName>
        <fullName evidence="8">MFS transporter</fullName>
    </submittedName>
</protein>
<keyword evidence="2" id="KW-0813">Transport</keyword>
<evidence type="ECO:0000256" key="2">
    <source>
        <dbReference type="ARBA" id="ARBA00022448"/>
    </source>
</evidence>
<dbReference type="RefSeq" id="WP_085241026.1">
    <property type="nucleotide sequence ID" value="NZ_LQPE01000035.1"/>
</dbReference>
<dbReference type="InterPro" id="IPR036259">
    <property type="entry name" value="MFS_trans_sf"/>
</dbReference>
<feature type="transmembrane region" description="Helical" evidence="6">
    <location>
        <begin position="87"/>
        <end position="105"/>
    </location>
</feature>
<dbReference type="Gene3D" id="1.20.1720.10">
    <property type="entry name" value="Multidrug resistance protein D"/>
    <property type="match status" value="1"/>
</dbReference>
<dbReference type="Proteomes" id="UP000193487">
    <property type="component" value="Unassembled WGS sequence"/>
</dbReference>
<proteinExistence type="predicted"/>
<feature type="transmembrane region" description="Helical" evidence="6">
    <location>
        <begin position="437"/>
        <end position="457"/>
    </location>
</feature>
<evidence type="ECO:0000313" key="9">
    <source>
        <dbReference type="Proteomes" id="UP000193487"/>
    </source>
</evidence>
<dbReference type="AlphaFoldDB" id="A0A1X1YAN2"/>
<reference evidence="8 9" key="1">
    <citation type="submission" date="2016-01" db="EMBL/GenBank/DDBJ databases">
        <title>The new phylogeny of the genus Mycobacterium.</title>
        <authorList>
            <person name="Tarcisio F."/>
            <person name="Conor M."/>
            <person name="Antonella G."/>
            <person name="Elisabetta G."/>
            <person name="Giulia F.S."/>
            <person name="Sara T."/>
            <person name="Anna F."/>
            <person name="Clotilde B."/>
            <person name="Roberto B."/>
            <person name="Veronica D.S."/>
            <person name="Fabio R."/>
            <person name="Monica P."/>
            <person name="Olivier J."/>
            <person name="Enrico T."/>
            <person name="Nicola S."/>
        </authorList>
    </citation>
    <scope>NUCLEOTIDE SEQUENCE [LARGE SCALE GENOMIC DNA]</scope>
    <source>
        <strain evidence="8 9">DSM 45166</strain>
    </source>
</reference>
<evidence type="ECO:0000313" key="8">
    <source>
        <dbReference type="EMBL" id="ORW08167.1"/>
    </source>
</evidence>
<dbReference type="GO" id="GO:0005886">
    <property type="term" value="C:plasma membrane"/>
    <property type="evidence" value="ECO:0007669"/>
    <property type="project" value="UniProtKB-SubCell"/>
</dbReference>
<name>A0A1X1YAN2_9MYCO</name>
<keyword evidence="4 6" id="KW-1133">Transmembrane helix</keyword>
<feature type="transmembrane region" description="Helical" evidence="6">
    <location>
        <begin position="111"/>
        <end position="133"/>
    </location>
</feature>
<feature type="transmembrane region" description="Helical" evidence="6">
    <location>
        <begin position="368"/>
        <end position="388"/>
    </location>
</feature>
<evidence type="ECO:0000256" key="4">
    <source>
        <dbReference type="ARBA" id="ARBA00022989"/>
    </source>
</evidence>